<evidence type="ECO:0000313" key="2">
    <source>
        <dbReference type="Proteomes" id="UP001524473"/>
    </source>
</evidence>
<dbReference type="InterPro" id="IPR051828">
    <property type="entry name" value="HAD-like_hydrolase_domain"/>
</dbReference>
<dbReference type="Pfam" id="PF00702">
    <property type="entry name" value="Hydrolase"/>
    <property type="match status" value="1"/>
</dbReference>
<dbReference type="PRINTS" id="PR00413">
    <property type="entry name" value="HADHALOGNASE"/>
</dbReference>
<keyword evidence="2" id="KW-1185">Reference proteome</keyword>
<dbReference type="PANTHER" id="PTHR46191">
    <property type="match status" value="1"/>
</dbReference>
<dbReference type="PANTHER" id="PTHR46191:SF2">
    <property type="entry name" value="HALOACID DEHALOGENASE-LIKE HYDROLASE DOMAIN-CONTAINING PROTEIN 3"/>
    <property type="match status" value="1"/>
</dbReference>
<gene>
    <name evidence="1" type="ORF">NE695_01720</name>
</gene>
<dbReference type="GO" id="GO:0016787">
    <property type="term" value="F:hydrolase activity"/>
    <property type="evidence" value="ECO:0007669"/>
    <property type="project" value="UniProtKB-KW"/>
</dbReference>
<evidence type="ECO:0000313" key="1">
    <source>
        <dbReference type="EMBL" id="MCQ4838629.1"/>
    </source>
</evidence>
<proteinExistence type="predicted"/>
<dbReference type="SFLD" id="SFLDG01129">
    <property type="entry name" value="C1.5:_HAD__Beta-PGM__Phosphata"/>
    <property type="match status" value="1"/>
</dbReference>
<dbReference type="SUPFAM" id="SSF56784">
    <property type="entry name" value="HAD-like"/>
    <property type="match status" value="1"/>
</dbReference>
<accession>A0ABT1RVC8</accession>
<dbReference type="InterPro" id="IPR006439">
    <property type="entry name" value="HAD-SF_hydro_IA"/>
</dbReference>
<dbReference type="GeneID" id="90532948"/>
<sequence>MRKAIFWDFDGTLTVPHHMWSVSLLKALGPLAEEYGITWEKIRPFTHSGFPWDEDGAGHLTGQAWWDCMLEKFSHAYLHFGIPKAKAGEAACRVKELILSRDSYRVYPDAAAVLAVCLYKGYKNYLLSNNYPELEEVLARLQLRQFFSGCIVSGKVGVNKPHPEIFRLGEEVANFPSQIWMVGDNPVADIAGAKGAGWKTALVHGPEGSGADVTAETLTDLLKYL</sequence>
<dbReference type="EMBL" id="JANFZH010000002">
    <property type="protein sequence ID" value="MCQ4838629.1"/>
    <property type="molecule type" value="Genomic_DNA"/>
</dbReference>
<dbReference type="NCBIfam" id="TIGR01549">
    <property type="entry name" value="HAD-SF-IA-v1"/>
    <property type="match status" value="1"/>
</dbReference>
<dbReference type="SFLD" id="SFLDS00003">
    <property type="entry name" value="Haloacid_Dehalogenase"/>
    <property type="match status" value="1"/>
</dbReference>
<name>A0ABT1RVC8_9FIRM</name>
<organism evidence="1 2">
    <name type="scientific">Neglectibacter timonensis</name>
    <dbReference type="NCBI Taxonomy" id="1776382"/>
    <lineage>
        <taxon>Bacteria</taxon>
        <taxon>Bacillati</taxon>
        <taxon>Bacillota</taxon>
        <taxon>Clostridia</taxon>
        <taxon>Eubacteriales</taxon>
        <taxon>Oscillospiraceae</taxon>
        <taxon>Neglectibacter</taxon>
    </lineage>
</organism>
<dbReference type="Gene3D" id="3.40.50.1000">
    <property type="entry name" value="HAD superfamily/HAD-like"/>
    <property type="match status" value="1"/>
</dbReference>
<dbReference type="RefSeq" id="WP_066865459.1">
    <property type="nucleotide sequence ID" value="NZ_CABKVV010000014.1"/>
</dbReference>
<comment type="caution">
    <text evidence="1">The sequence shown here is derived from an EMBL/GenBank/DDBJ whole genome shotgun (WGS) entry which is preliminary data.</text>
</comment>
<dbReference type="InterPro" id="IPR023214">
    <property type="entry name" value="HAD_sf"/>
</dbReference>
<keyword evidence="1" id="KW-0378">Hydrolase</keyword>
<dbReference type="InterPro" id="IPR036412">
    <property type="entry name" value="HAD-like_sf"/>
</dbReference>
<reference evidence="1 2" key="1">
    <citation type="submission" date="2022-06" db="EMBL/GenBank/DDBJ databases">
        <title>Isolation of gut microbiota from human fecal samples.</title>
        <authorList>
            <person name="Pamer E.G."/>
            <person name="Barat B."/>
            <person name="Waligurski E."/>
            <person name="Medina S."/>
            <person name="Paddock L."/>
            <person name="Mostad J."/>
        </authorList>
    </citation>
    <scope>NUCLEOTIDE SEQUENCE [LARGE SCALE GENOMIC DNA]</scope>
    <source>
        <strain evidence="1 2">DFI.9.73</strain>
    </source>
</reference>
<dbReference type="Proteomes" id="UP001524473">
    <property type="component" value="Unassembled WGS sequence"/>
</dbReference>
<protein>
    <submittedName>
        <fullName evidence="1">HAD family hydrolase</fullName>
    </submittedName>
</protein>